<reference evidence="3" key="1">
    <citation type="submission" date="2022-05" db="EMBL/GenBank/DDBJ databases">
        <authorList>
            <person name="Jo J.-H."/>
            <person name="Im W.-T."/>
        </authorList>
    </citation>
    <scope>NUCLEOTIDE SEQUENCE</scope>
    <source>
        <strain evidence="3">SE220</strain>
    </source>
</reference>
<dbReference type="NCBIfam" id="TIGR00369">
    <property type="entry name" value="unchar_dom_1"/>
    <property type="match status" value="1"/>
</dbReference>
<dbReference type="NCBIfam" id="TIGR02286">
    <property type="entry name" value="PaaD"/>
    <property type="match status" value="1"/>
</dbReference>
<proteinExistence type="predicted"/>
<dbReference type="InterPro" id="IPR011973">
    <property type="entry name" value="PaaD"/>
</dbReference>
<accession>A0ABT0RYD3</accession>
<dbReference type="Gene3D" id="3.10.129.10">
    <property type="entry name" value="Hotdog Thioesterase"/>
    <property type="match status" value="1"/>
</dbReference>
<evidence type="ECO:0000313" key="4">
    <source>
        <dbReference type="Proteomes" id="UP001165342"/>
    </source>
</evidence>
<dbReference type="PANTHER" id="PTHR42856:SF1">
    <property type="entry name" value="ACYL-COENZYME A THIOESTERASE PAAI"/>
    <property type="match status" value="1"/>
</dbReference>
<dbReference type="Pfam" id="PF03061">
    <property type="entry name" value="4HBT"/>
    <property type="match status" value="1"/>
</dbReference>
<organism evidence="3 4">
    <name type="scientific">Sphingomonas hankyongi</name>
    <dbReference type="NCBI Taxonomy" id="2908209"/>
    <lineage>
        <taxon>Bacteria</taxon>
        <taxon>Pseudomonadati</taxon>
        <taxon>Pseudomonadota</taxon>
        <taxon>Alphaproteobacteria</taxon>
        <taxon>Sphingomonadales</taxon>
        <taxon>Sphingomonadaceae</taxon>
        <taxon>Sphingomonas</taxon>
    </lineage>
</organism>
<dbReference type="InterPro" id="IPR052723">
    <property type="entry name" value="Acyl-CoA_thioesterase_PaaI"/>
</dbReference>
<dbReference type="CDD" id="cd03443">
    <property type="entry name" value="PaaI_thioesterase"/>
    <property type="match status" value="1"/>
</dbReference>
<protein>
    <submittedName>
        <fullName evidence="3">Hydroxyphenylacetyl-CoA thioesterase PaaI</fullName>
        <ecNumber evidence="3">3.1.2.-</ecNumber>
    </submittedName>
</protein>
<gene>
    <name evidence="3" type="primary">paaI</name>
    <name evidence="3" type="ORF">LZ538_00960</name>
</gene>
<dbReference type="InterPro" id="IPR003736">
    <property type="entry name" value="PAAI_dom"/>
</dbReference>
<feature type="domain" description="Thioesterase" evidence="2">
    <location>
        <begin position="50"/>
        <end position="125"/>
    </location>
</feature>
<dbReference type="PANTHER" id="PTHR42856">
    <property type="entry name" value="ACYL-COENZYME A THIOESTERASE PAAI"/>
    <property type="match status" value="1"/>
</dbReference>
<keyword evidence="4" id="KW-1185">Reference proteome</keyword>
<dbReference type="GO" id="GO:0016787">
    <property type="term" value="F:hydrolase activity"/>
    <property type="evidence" value="ECO:0007669"/>
    <property type="project" value="UniProtKB-KW"/>
</dbReference>
<dbReference type="InterPro" id="IPR006683">
    <property type="entry name" value="Thioestr_dom"/>
</dbReference>
<evidence type="ECO:0000259" key="2">
    <source>
        <dbReference type="Pfam" id="PF03061"/>
    </source>
</evidence>
<evidence type="ECO:0000313" key="3">
    <source>
        <dbReference type="EMBL" id="MCL6728625.1"/>
    </source>
</evidence>
<dbReference type="Proteomes" id="UP001165342">
    <property type="component" value="Unassembled WGS sequence"/>
</dbReference>
<comment type="caution">
    <text evidence="3">The sequence shown here is derived from an EMBL/GenBank/DDBJ whole genome shotgun (WGS) entry which is preliminary data.</text>
</comment>
<name>A0ABT0RYD3_9SPHN</name>
<dbReference type="RefSeq" id="WP_249830132.1">
    <property type="nucleotide sequence ID" value="NZ_JAMGBE010000001.1"/>
</dbReference>
<dbReference type="InterPro" id="IPR029069">
    <property type="entry name" value="HotDog_dom_sf"/>
</dbReference>
<evidence type="ECO:0000256" key="1">
    <source>
        <dbReference type="ARBA" id="ARBA00022801"/>
    </source>
</evidence>
<dbReference type="EMBL" id="JAMGBE010000001">
    <property type="protein sequence ID" value="MCL6728625.1"/>
    <property type="molecule type" value="Genomic_DNA"/>
</dbReference>
<dbReference type="SUPFAM" id="SSF54637">
    <property type="entry name" value="Thioesterase/thiol ester dehydrase-isomerase"/>
    <property type="match status" value="1"/>
</dbReference>
<dbReference type="EC" id="3.1.2.-" evidence="3"/>
<sequence>MDANLLADRVARAMLAGEGTGPAWGIQIEEAREDYARVSMVVRADMLNSHGIAHGGMIFALADTAFAYACNGANHASVAAQASIVFLDKVREGETLIAEAAEVAREGRAGVTRVAVHTANGRTVAEFTGYSRTLGGAVVEI</sequence>
<keyword evidence="1 3" id="KW-0378">Hydrolase</keyword>